<proteinExistence type="inferred from homology"/>
<keyword evidence="5" id="KW-1003">Cell membrane</keyword>
<comment type="subcellular location">
    <subcellularLocation>
        <location evidence="1">Cell inner membrane</location>
        <topology evidence="1">Multi-pass membrane protein</topology>
    </subcellularLocation>
</comment>
<evidence type="ECO:0000256" key="11">
    <source>
        <dbReference type="ARBA" id="ARBA00023136"/>
    </source>
</evidence>
<evidence type="ECO:0000256" key="5">
    <source>
        <dbReference type="ARBA" id="ARBA00022475"/>
    </source>
</evidence>
<comment type="caution">
    <text evidence="15">The sequence shown here is derived from an EMBL/GenBank/DDBJ whole genome shotgun (WGS) entry which is preliminary data.</text>
</comment>
<dbReference type="NCBIfam" id="NF003958">
    <property type="entry name" value="PRK05454.2-1"/>
    <property type="match status" value="1"/>
</dbReference>
<dbReference type="Proteomes" id="UP000609531">
    <property type="component" value="Unassembled WGS sequence"/>
</dbReference>
<feature type="transmembrane region" description="Helical" evidence="13">
    <location>
        <begin position="81"/>
        <end position="106"/>
    </location>
</feature>
<keyword evidence="9 13" id="KW-0812">Transmembrane</keyword>
<dbReference type="NCBIfam" id="NF003962">
    <property type="entry name" value="PRK05454.2-5"/>
    <property type="match status" value="1"/>
</dbReference>
<keyword evidence="7" id="KW-0328">Glycosyltransferase</keyword>
<evidence type="ECO:0000313" key="16">
    <source>
        <dbReference type="Proteomes" id="UP000609531"/>
    </source>
</evidence>
<dbReference type="AlphaFoldDB" id="A0A934IN88"/>
<protein>
    <recommendedName>
        <fullName evidence="4">Glucans biosynthesis glucosyltransferase H</fullName>
    </recommendedName>
</protein>
<feature type="compositionally biased region" description="Polar residues" evidence="12">
    <location>
        <begin position="1"/>
        <end position="17"/>
    </location>
</feature>
<feature type="transmembrane region" description="Helical" evidence="13">
    <location>
        <begin position="40"/>
        <end position="61"/>
    </location>
</feature>
<dbReference type="InterPro" id="IPR029044">
    <property type="entry name" value="Nucleotide-diphossugar_trans"/>
</dbReference>
<evidence type="ECO:0000256" key="3">
    <source>
        <dbReference type="ARBA" id="ARBA00009337"/>
    </source>
</evidence>
<sequence>MDQLSYTPPSSPLSMPEQSLDIAPPKNSSARRRRARGPSLATIAARTILLLVTLAGTIFAVTEMHAVASVGGMAALEWVLVGVFAVAFAWIAFSAGNAIVGLLFPINARSGDAPKGPPGRTAIIMPVYNEDPRDTFSALAAMIEDLPDAERSNFEVFILSDTTNAETWIAEERALATLRELAGATCVWYRRRRENVHRKAGNVADFVRRWGGRYDHMVVLDADSLMTGECLVGLRDAMVADPDAGIIQTTPVLIGATTPFARAQQFANTITGPVVAEGVAAWQGEDGNYWGHNAIIRMVAFAEAAGLPQLPGKPPFGGTILSHDFVEAALIRRAGWSVTMRPDIIGSYEGAPTDLFGLIKRDRRWAQGNLQHARILPAAGIKTVNRAHLLIGILSYLMSPVWLFLILVGIALAVQATVIRPEYFPKNFALFPTWPAFDTERMINLFLISLAVLLLPKAVGFVRALLVRSVRKGSGGVVGVTEGTVVELVISTLIAPIMMLAQTGIVTSILLGRAVGWMPQARRGGVIPWRSAAQFHMLHVLVGIGLGVVALMHSPALALWMSPTLLALVFAVPISKFVGSEWLGRKLRKGYVMLTPQESRPPTILRTARRLAARFPAEPPRDALLALADDPHLLRSHIQGLTPASGRPRGEFDTNSALATVKLGEASTLEEFTGWLCPSERLCVVSDACLLEKALSLREDAKVKAAKAA</sequence>
<dbReference type="GO" id="GO:0005886">
    <property type="term" value="C:plasma membrane"/>
    <property type="evidence" value="ECO:0007669"/>
    <property type="project" value="UniProtKB-SubCell"/>
</dbReference>
<feature type="transmembrane region" description="Helical" evidence="13">
    <location>
        <begin position="389"/>
        <end position="414"/>
    </location>
</feature>
<evidence type="ECO:0000256" key="10">
    <source>
        <dbReference type="ARBA" id="ARBA00022989"/>
    </source>
</evidence>
<gene>
    <name evidence="15" type="primary">mdoH</name>
    <name evidence="15" type="ORF">JCR33_08470</name>
</gene>
<evidence type="ECO:0000313" key="15">
    <source>
        <dbReference type="EMBL" id="MBJ3775715.1"/>
    </source>
</evidence>
<feature type="region of interest" description="Disordered" evidence="12">
    <location>
        <begin position="1"/>
        <end position="36"/>
    </location>
</feature>
<keyword evidence="8" id="KW-0808">Transferase</keyword>
<keyword evidence="6" id="KW-0997">Cell inner membrane</keyword>
<dbReference type="CDD" id="cd04191">
    <property type="entry name" value="Glucan_BSP_MdoH"/>
    <property type="match status" value="1"/>
</dbReference>
<dbReference type="GO" id="GO:0016758">
    <property type="term" value="F:hexosyltransferase activity"/>
    <property type="evidence" value="ECO:0007669"/>
    <property type="project" value="TreeGrafter"/>
</dbReference>
<feature type="transmembrane region" description="Helical" evidence="13">
    <location>
        <begin position="532"/>
        <end position="552"/>
    </location>
</feature>
<dbReference type="PANTHER" id="PTHR43867">
    <property type="entry name" value="CELLULOSE SYNTHASE CATALYTIC SUBUNIT A [UDP-FORMING]"/>
    <property type="match status" value="1"/>
</dbReference>
<evidence type="ECO:0000256" key="4">
    <source>
        <dbReference type="ARBA" id="ARBA00020585"/>
    </source>
</evidence>
<keyword evidence="11 13" id="KW-0472">Membrane</keyword>
<evidence type="ECO:0000259" key="14">
    <source>
        <dbReference type="Pfam" id="PF13632"/>
    </source>
</evidence>
<dbReference type="SUPFAM" id="SSF53448">
    <property type="entry name" value="Nucleotide-diphospho-sugar transferases"/>
    <property type="match status" value="1"/>
</dbReference>
<accession>A0A934IN88</accession>
<evidence type="ECO:0000256" key="12">
    <source>
        <dbReference type="SAM" id="MobiDB-lite"/>
    </source>
</evidence>
<dbReference type="InterPro" id="IPR001173">
    <property type="entry name" value="Glyco_trans_2-like"/>
</dbReference>
<evidence type="ECO:0000256" key="6">
    <source>
        <dbReference type="ARBA" id="ARBA00022519"/>
    </source>
</evidence>
<organism evidence="15 16">
    <name type="scientific">Acuticoccus mangrovi</name>
    <dbReference type="NCBI Taxonomy" id="2796142"/>
    <lineage>
        <taxon>Bacteria</taxon>
        <taxon>Pseudomonadati</taxon>
        <taxon>Pseudomonadota</taxon>
        <taxon>Alphaproteobacteria</taxon>
        <taxon>Hyphomicrobiales</taxon>
        <taxon>Amorphaceae</taxon>
        <taxon>Acuticoccus</taxon>
    </lineage>
</organism>
<keyword evidence="16" id="KW-1185">Reference proteome</keyword>
<evidence type="ECO:0000256" key="1">
    <source>
        <dbReference type="ARBA" id="ARBA00004429"/>
    </source>
</evidence>
<evidence type="ECO:0000256" key="2">
    <source>
        <dbReference type="ARBA" id="ARBA00005001"/>
    </source>
</evidence>
<dbReference type="EMBL" id="JAEKJA010000006">
    <property type="protein sequence ID" value="MBJ3775715.1"/>
    <property type="molecule type" value="Genomic_DNA"/>
</dbReference>
<dbReference type="PANTHER" id="PTHR43867:SF5">
    <property type="entry name" value="GLUCANS BIOSYNTHESIS GLUCOSYLTRANSFERASE H"/>
    <property type="match status" value="1"/>
</dbReference>
<comment type="similarity">
    <text evidence="3">Belongs to the glycosyltransferase 2 family. OpgH subfamily.</text>
</comment>
<evidence type="ECO:0000256" key="8">
    <source>
        <dbReference type="ARBA" id="ARBA00022679"/>
    </source>
</evidence>
<feature type="domain" description="Glycosyltransferase 2-like" evidence="14">
    <location>
        <begin position="218"/>
        <end position="412"/>
    </location>
</feature>
<evidence type="ECO:0000256" key="13">
    <source>
        <dbReference type="SAM" id="Phobius"/>
    </source>
</evidence>
<evidence type="ECO:0000256" key="9">
    <source>
        <dbReference type="ARBA" id="ARBA00022692"/>
    </source>
</evidence>
<reference evidence="15" key="1">
    <citation type="submission" date="2020-12" db="EMBL/GenBank/DDBJ databases">
        <title>Bacterial taxonomy.</title>
        <authorList>
            <person name="Pan X."/>
        </authorList>
    </citation>
    <scope>NUCLEOTIDE SEQUENCE</scope>
    <source>
        <strain evidence="15">B2012</strain>
    </source>
</reference>
<dbReference type="RefSeq" id="WP_198881618.1">
    <property type="nucleotide sequence ID" value="NZ_JAEKJA010000006.1"/>
</dbReference>
<evidence type="ECO:0000256" key="7">
    <source>
        <dbReference type="ARBA" id="ARBA00022676"/>
    </source>
</evidence>
<keyword evidence="10 13" id="KW-1133">Transmembrane helix</keyword>
<comment type="pathway">
    <text evidence="2">Glycan metabolism; osmoregulated periplasmic glucan (OPG) biosynthesis.</text>
</comment>
<dbReference type="Pfam" id="PF13632">
    <property type="entry name" value="Glyco_trans_2_3"/>
    <property type="match status" value="1"/>
</dbReference>
<dbReference type="Gene3D" id="3.90.550.10">
    <property type="entry name" value="Spore Coat Polysaccharide Biosynthesis Protein SpsA, Chain A"/>
    <property type="match status" value="1"/>
</dbReference>
<name>A0A934IN88_9HYPH</name>
<feature type="transmembrane region" description="Helical" evidence="13">
    <location>
        <begin position="442"/>
        <end position="466"/>
    </location>
</feature>
<dbReference type="InterPro" id="IPR050321">
    <property type="entry name" value="Glycosyltr_2/OpgH_subfam"/>
</dbReference>